<reference evidence="3 4" key="1">
    <citation type="submission" date="2019-07" db="EMBL/GenBank/DDBJ databases">
        <title>Whole genome shotgun sequence of Aneurinibacillus danicus NBRC 102444.</title>
        <authorList>
            <person name="Hosoyama A."/>
            <person name="Uohara A."/>
            <person name="Ohji S."/>
            <person name="Ichikawa N."/>
        </authorList>
    </citation>
    <scope>NUCLEOTIDE SEQUENCE [LARGE SCALE GENOMIC DNA]</scope>
    <source>
        <strain evidence="3 4">NBRC 102444</strain>
    </source>
</reference>
<dbReference type="Proteomes" id="UP000321157">
    <property type="component" value="Unassembled WGS sequence"/>
</dbReference>
<sequence>MFLVLLTYIKPIEEVEKWLDDHVTFLDTYYTEKKFVFSGRRNPRVGGVILISAETEEEVQEIIKEDPFFIHQIAEYNIIEFFPTKYDERFSCFVDAKVK</sequence>
<evidence type="ECO:0000313" key="3">
    <source>
        <dbReference type="EMBL" id="GEN36780.1"/>
    </source>
</evidence>
<dbReference type="PANTHER" id="PTHR37828:SF1">
    <property type="entry name" value="YCII-RELATED DOMAIN-CONTAINING PROTEIN"/>
    <property type="match status" value="1"/>
</dbReference>
<gene>
    <name evidence="3" type="ORF">ADA01nite_42400</name>
</gene>
<name>A0A511VD06_9BACL</name>
<dbReference type="SUPFAM" id="SSF54909">
    <property type="entry name" value="Dimeric alpha+beta barrel"/>
    <property type="match status" value="1"/>
</dbReference>
<dbReference type="Gene3D" id="3.30.70.1060">
    <property type="entry name" value="Dimeric alpha+beta barrel"/>
    <property type="match status" value="1"/>
</dbReference>
<feature type="domain" description="YCII-related" evidence="2">
    <location>
        <begin position="1"/>
        <end position="81"/>
    </location>
</feature>
<keyword evidence="4" id="KW-1185">Reference proteome</keyword>
<dbReference type="EMBL" id="BJXX01000229">
    <property type="protein sequence ID" value="GEN36780.1"/>
    <property type="molecule type" value="Genomic_DNA"/>
</dbReference>
<dbReference type="AlphaFoldDB" id="A0A511VD06"/>
<evidence type="ECO:0000313" key="4">
    <source>
        <dbReference type="Proteomes" id="UP000321157"/>
    </source>
</evidence>
<dbReference type="InterPro" id="IPR005545">
    <property type="entry name" value="YCII"/>
</dbReference>
<dbReference type="Pfam" id="PF03795">
    <property type="entry name" value="YCII"/>
    <property type="match status" value="1"/>
</dbReference>
<dbReference type="OrthoDB" id="9814407at2"/>
<proteinExistence type="inferred from homology"/>
<accession>A0A511VD06</accession>
<evidence type="ECO:0000256" key="1">
    <source>
        <dbReference type="ARBA" id="ARBA00007689"/>
    </source>
</evidence>
<protein>
    <recommendedName>
        <fullName evidence="2">YCII-related domain-containing protein</fullName>
    </recommendedName>
</protein>
<comment type="similarity">
    <text evidence="1">Belongs to the YciI family.</text>
</comment>
<comment type="caution">
    <text evidence="3">The sequence shown here is derived from an EMBL/GenBank/DDBJ whole genome shotgun (WGS) entry which is preliminary data.</text>
</comment>
<dbReference type="InterPro" id="IPR011008">
    <property type="entry name" value="Dimeric_a/b-barrel"/>
</dbReference>
<organism evidence="3 4">
    <name type="scientific">Aneurinibacillus danicus</name>
    <dbReference type="NCBI Taxonomy" id="267746"/>
    <lineage>
        <taxon>Bacteria</taxon>
        <taxon>Bacillati</taxon>
        <taxon>Bacillota</taxon>
        <taxon>Bacilli</taxon>
        <taxon>Bacillales</taxon>
        <taxon>Paenibacillaceae</taxon>
        <taxon>Aneurinibacillus group</taxon>
        <taxon>Aneurinibacillus</taxon>
    </lineage>
</organism>
<dbReference type="RefSeq" id="WP_146812406.1">
    <property type="nucleotide sequence ID" value="NZ_BJXX01000229.1"/>
</dbReference>
<dbReference type="PANTHER" id="PTHR37828">
    <property type="entry name" value="GSR2449 PROTEIN"/>
    <property type="match status" value="1"/>
</dbReference>
<evidence type="ECO:0000259" key="2">
    <source>
        <dbReference type="Pfam" id="PF03795"/>
    </source>
</evidence>